<feature type="transmembrane region" description="Helical" evidence="7">
    <location>
        <begin position="164"/>
        <end position="182"/>
    </location>
</feature>
<dbReference type="SUPFAM" id="SSF161098">
    <property type="entry name" value="MetI-like"/>
    <property type="match status" value="1"/>
</dbReference>
<evidence type="ECO:0000256" key="3">
    <source>
        <dbReference type="ARBA" id="ARBA00022475"/>
    </source>
</evidence>
<dbReference type="InterPro" id="IPR000515">
    <property type="entry name" value="MetI-like"/>
</dbReference>
<comment type="subcellular location">
    <subcellularLocation>
        <location evidence="1 7">Cell membrane</location>
        <topology evidence="1 7">Multi-pass membrane protein</topology>
    </subcellularLocation>
</comment>
<evidence type="ECO:0000256" key="4">
    <source>
        <dbReference type="ARBA" id="ARBA00022692"/>
    </source>
</evidence>
<sequence>MQILRNLLPVTSLTRRRANSSSSTSGWPVRRLWTYTWLTAAVAMTLLPFAWMLLGSFKTQGEILHSPNGWLPHSPTLGNYRMWFGQLQIGAYFVNSVIVAVLTVLGNLAFCSMVGYALAKMDFPGKRLLFLMVMATLMVPGVVTFVPLFVLVTKLGLVNTYPALILPFLTSPLGVFLMRQFMQEIPDSLLEAAYIDGAGTVRVFRSIVLPLCKPPLATLAILTFLGSWNNFLWPLVAAQSQDKYTLPVALSLYSTGQNATDYGLLLAGAVLVITPIVALFVCLQRFFTQSIASTGIK</sequence>
<proteinExistence type="inferred from homology"/>
<comment type="caution">
    <text evidence="9">The sequence shown here is derived from an EMBL/GenBank/DDBJ whole genome shotgun (WGS) entry which is preliminary data.</text>
</comment>
<dbReference type="Proteomes" id="UP000586042">
    <property type="component" value="Unassembled WGS sequence"/>
</dbReference>
<protein>
    <submittedName>
        <fullName evidence="9">Carbohydrate ABC transporter permease</fullName>
    </submittedName>
</protein>
<reference evidence="9 10" key="1">
    <citation type="submission" date="2020-06" db="EMBL/GenBank/DDBJ databases">
        <title>Nonomuraea sp. SMC257, a novel actinomycete isolated from soil.</title>
        <authorList>
            <person name="Chanama M."/>
        </authorList>
    </citation>
    <scope>NUCLEOTIDE SEQUENCE [LARGE SCALE GENOMIC DNA]</scope>
    <source>
        <strain evidence="9 10">SMC257</strain>
    </source>
</reference>
<evidence type="ECO:0000256" key="1">
    <source>
        <dbReference type="ARBA" id="ARBA00004651"/>
    </source>
</evidence>
<dbReference type="RefSeq" id="WP_175592063.1">
    <property type="nucleotide sequence ID" value="NZ_JABWGN010000009.1"/>
</dbReference>
<comment type="similarity">
    <text evidence="7">Belongs to the binding-protein-dependent transport system permease family.</text>
</comment>
<feature type="transmembrane region" description="Helical" evidence="7">
    <location>
        <begin position="203"/>
        <end position="225"/>
    </location>
</feature>
<feature type="transmembrane region" description="Helical" evidence="7">
    <location>
        <begin position="32"/>
        <end position="54"/>
    </location>
</feature>
<dbReference type="PANTHER" id="PTHR43744:SF12">
    <property type="entry name" value="ABC TRANSPORTER PERMEASE PROTEIN MG189-RELATED"/>
    <property type="match status" value="1"/>
</dbReference>
<evidence type="ECO:0000259" key="8">
    <source>
        <dbReference type="PROSITE" id="PS50928"/>
    </source>
</evidence>
<dbReference type="InterPro" id="IPR035906">
    <property type="entry name" value="MetI-like_sf"/>
</dbReference>
<keyword evidence="4 7" id="KW-0812">Transmembrane</keyword>
<keyword evidence="10" id="KW-1185">Reference proteome</keyword>
<keyword evidence="6 7" id="KW-0472">Membrane</keyword>
<dbReference type="GO" id="GO:0005886">
    <property type="term" value="C:plasma membrane"/>
    <property type="evidence" value="ECO:0007669"/>
    <property type="project" value="UniProtKB-SubCell"/>
</dbReference>
<dbReference type="PROSITE" id="PS50928">
    <property type="entry name" value="ABC_TM1"/>
    <property type="match status" value="1"/>
</dbReference>
<dbReference type="PANTHER" id="PTHR43744">
    <property type="entry name" value="ABC TRANSPORTER PERMEASE PROTEIN MG189-RELATED-RELATED"/>
    <property type="match status" value="1"/>
</dbReference>
<evidence type="ECO:0000313" key="9">
    <source>
        <dbReference type="EMBL" id="NUW34635.1"/>
    </source>
</evidence>
<keyword evidence="2 7" id="KW-0813">Transport</keyword>
<dbReference type="Pfam" id="PF00528">
    <property type="entry name" value="BPD_transp_1"/>
    <property type="match status" value="1"/>
</dbReference>
<keyword evidence="5 7" id="KW-1133">Transmembrane helix</keyword>
<dbReference type="AlphaFoldDB" id="A0A7Y6IAF6"/>
<name>A0A7Y6IAF6_9ACTN</name>
<dbReference type="GO" id="GO:0055085">
    <property type="term" value="P:transmembrane transport"/>
    <property type="evidence" value="ECO:0007669"/>
    <property type="project" value="InterPro"/>
</dbReference>
<evidence type="ECO:0000256" key="2">
    <source>
        <dbReference type="ARBA" id="ARBA00022448"/>
    </source>
</evidence>
<evidence type="ECO:0000256" key="5">
    <source>
        <dbReference type="ARBA" id="ARBA00022989"/>
    </source>
</evidence>
<evidence type="ECO:0000256" key="7">
    <source>
        <dbReference type="RuleBase" id="RU363032"/>
    </source>
</evidence>
<feature type="transmembrane region" description="Helical" evidence="7">
    <location>
        <begin position="89"/>
        <end position="116"/>
    </location>
</feature>
<accession>A0A7Y6IAF6</accession>
<dbReference type="CDD" id="cd06261">
    <property type="entry name" value="TM_PBP2"/>
    <property type="match status" value="1"/>
</dbReference>
<feature type="transmembrane region" description="Helical" evidence="7">
    <location>
        <begin position="262"/>
        <end position="283"/>
    </location>
</feature>
<evidence type="ECO:0000256" key="6">
    <source>
        <dbReference type="ARBA" id="ARBA00023136"/>
    </source>
</evidence>
<feature type="transmembrane region" description="Helical" evidence="7">
    <location>
        <begin position="128"/>
        <end position="152"/>
    </location>
</feature>
<dbReference type="Gene3D" id="1.10.3720.10">
    <property type="entry name" value="MetI-like"/>
    <property type="match status" value="1"/>
</dbReference>
<evidence type="ECO:0000313" key="10">
    <source>
        <dbReference type="Proteomes" id="UP000586042"/>
    </source>
</evidence>
<keyword evidence="3" id="KW-1003">Cell membrane</keyword>
<feature type="domain" description="ABC transmembrane type-1" evidence="8">
    <location>
        <begin position="93"/>
        <end position="283"/>
    </location>
</feature>
<gene>
    <name evidence="9" type="ORF">HTZ77_24830</name>
</gene>
<dbReference type="EMBL" id="JABWGN010000009">
    <property type="protein sequence ID" value="NUW34635.1"/>
    <property type="molecule type" value="Genomic_DNA"/>
</dbReference>
<organism evidence="9 10">
    <name type="scientific">Nonomuraea montanisoli</name>
    <dbReference type="NCBI Taxonomy" id="2741721"/>
    <lineage>
        <taxon>Bacteria</taxon>
        <taxon>Bacillati</taxon>
        <taxon>Actinomycetota</taxon>
        <taxon>Actinomycetes</taxon>
        <taxon>Streptosporangiales</taxon>
        <taxon>Streptosporangiaceae</taxon>
        <taxon>Nonomuraea</taxon>
    </lineage>
</organism>